<comment type="caution">
    <text evidence="2">The sequence shown here is derived from an EMBL/GenBank/DDBJ whole genome shotgun (WGS) entry which is preliminary data.</text>
</comment>
<feature type="domain" description="DUF4440" evidence="1">
    <location>
        <begin position="18"/>
        <end position="128"/>
    </location>
</feature>
<organism evidence="2 3">
    <name type="scientific">Luteibacter yeojuensis</name>
    <dbReference type="NCBI Taxonomy" id="345309"/>
    <lineage>
        <taxon>Bacteria</taxon>
        <taxon>Pseudomonadati</taxon>
        <taxon>Pseudomonadota</taxon>
        <taxon>Gammaproteobacteria</taxon>
        <taxon>Lysobacterales</taxon>
        <taxon>Rhodanobacteraceae</taxon>
        <taxon>Luteibacter</taxon>
    </lineage>
</organism>
<gene>
    <name evidence="2" type="ORF">VI08_06460</name>
</gene>
<dbReference type="OrthoDB" id="8912653at2"/>
<keyword evidence="3" id="KW-1185">Reference proteome</keyword>
<dbReference type="SUPFAM" id="SSF54427">
    <property type="entry name" value="NTF2-like"/>
    <property type="match status" value="1"/>
</dbReference>
<evidence type="ECO:0000313" key="2">
    <source>
        <dbReference type="EMBL" id="KJV36112.1"/>
    </source>
</evidence>
<sequence>MATSIHGNQTMNETDEVLAVAGRRATAMMAADVEGVALLLDERCVYTHSSGLTDTKESYIAALRKQAYIYHAVETVAVEHAVIIGHLVILNSVMRVSMTVKATGTSVDRKIKVTEMWVRDQEGPGWKLLISHSTNLA</sequence>
<name>A0A0F3KYV3_9GAMM</name>
<accession>A0A0F3KYV3</accession>
<dbReference type="PATRIC" id="fig|345309.4.peg.480"/>
<dbReference type="AlphaFoldDB" id="A0A0F3KYV3"/>
<dbReference type="Proteomes" id="UP000033651">
    <property type="component" value="Unassembled WGS sequence"/>
</dbReference>
<evidence type="ECO:0000259" key="1">
    <source>
        <dbReference type="Pfam" id="PF14534"/>
    </source>
</evidence>
<dbReference type="InterPro" id="IPR032710">
    <property type="entry name" value="NTF2-like_dom_sf"/>
</dbReference>
<proteinExistence type="predicted"/>
<dbReference type="EMBL" id="JZRB01000013">
    <property type="protein sequence ID" value="KJV36112.1"/>
    <property type="molecule type" value="Genomic_DNA"/>
</dbReference>
<dbReference type="InterPro" id="IPR027843">
    <property type="entry name" value="DUF4440"/>
</dbReference>
<reference evidence="2 3" key="1">
    <citation type="submission" date="2015-03" db="EMBL/GenBank/DDBJ databases">
        <title>Draft genome sequence of Luteibacter yeojuensis strain SU11.</title>
        <authorList>
            <person name="Sulaiman J."/>
            <person name="Priya K."/>
            <person name="Chan K.-G."/>
        </authorList>
    </citation>
    <scope>NUCLEOTIDE SEQUENCE [LARGE SCALE GENOMIC DNA]</scope>
    <source>
        <strain evidence="2 3">SU11</strain>
    </source>
</reference>
<evidence type="ECO:0000313" key="3">
    <source>
        <dbReference type="Proteomes" id="UP000033651"/>
    </source>
</evidence>
<protein>
    <recommendedName>
        <fullName evidence="1">DUF4440 domain-containing protein</fullName>
    </recommendedName>
</protein>
<dbReference type="Gene3D" id="3.10.450.50">
    <property type="match status" value="1"/>
</dbReference>
<dbReference type="Pfam" id="PF14534">
    <property type="entry name" value="DUF4440"/>
    <property type="match status" value="1"/>
</dbReference>